<keyword evidence="3" id="KW-1185">Reference proteome</keyword>
<dbReference type="Proteomes" id="UP000008909">
    <property type="component" value="Unassembled WGS sequence"/>
</dbReference>
<feature type="region of interest" description="Disordered" evidence="1">
    <location>
        <begin position="1"/>
        <end position="20"/>
    </location>
</feature>
<evidence type="ECO:0000313" key="2">
    <source>
        <dbReference type="EMBL" id="GAA57876.1"/>
    </source>
</evidence>
<organism evidence="2 3">
    <name type="scientific">Clonorchis sinensis</name>
    <name type="common">Chinese liver fluke</name>
    <dbReference type="NCBI Taxonomy" id="79923"/>
    <lineage>
        <taxon>Eukaryota</taxon>
        <taxon>Metazoa</taxon>
        <taxon>Spiralia</taxon>
        <taxon>Lophotrochozoa</taxon>
        <taxon>Platyhelminthes</taxon>
        <taxon>Trematoda</taxon>
        <taxon>Digenea</taxon>
        <taxon>Opisthorchiida</taxon>
        <taxon>Opisthorchiata</taxon>
        <taxon>Opisthorchiidae</taxon>
        <taxon>Clonorchis</taxon>
    </lineage>
</organism>
<reference key="2">
    <citation type="submission" date="2011-10" db="EMBL/GenBank/DDBJ databases">
        <title>The genome and transcriptome sequence of Clonorchis sinensis provide insights into the carcinogenic liver fluke.</title>
        <authorList>
            <person name="Wang X."/>
            <person name="Huang Y."/>
            <person name="Chen W."/>
            <person name="Liu H."/>
            <person name="Guo L."/>
            <person name="Chen Y."/>
            <person name="Luo F."/>
            <person name="Zhou W."/>
            <person name="Sun J."/>
            <person name="Mao Q."/>
            <person name="Liang P."/>
            <person name="Zhou C."/>
            <person name="Tian Y."/>
            <person name="Men J."/>
            <person name="Lv X."/>
            <person name="Huang L."/>
            <person name="Zhou J."/>
            <person name="Hu Y."/>
            <person name="Li R."/>
            <person name="Zhang F."/>
            <person name="Lei H."/>
            <person name="Li X."/>
            <person name="Hu X."/>
            <person name="Liang C."/>
            <person name="Xu J."/>
            <person name="Wu Z."/>
            <person name="Yu X."/>
        </authorList>
    </citation>
    <scope>NUCLEOTIDE SEQUENCE</scope>
    <source>
        <strain>Henan</strain>
    </source>
</reference>
<accession>G7YY47</accession>
<gene>
    <name evidence="2" type="ORF">CLF_113302</name>
</gene>
<dbReference type="AlphaFoldDB" id="G7YY47"/>
<name>G7YY47_CLOSI</name>
<evidence type="ECO:0000256" key="1">
    <source>
        <dbReference type="SAM" id="MobiDB-lite"/>
    </source>
</evidence>
<evidence type="ECO:0000313" key="3">
    <source>
        <dbReference type="Proteomes" id="UP000008909"/>
    </source>
</evidence>
<proteinExistence type="predicted"/>
<dbReference type="EMBL" id="DF145137">
    <property type="protein sequence ID" value="GAA57876.1"/>
    <property type="molecule type" value="Genomic_DNA"/>
</dbReference>
<protein>
    <submittedName>
        <fullName evidence="2">Uncharacterized protein</fullName>
    </submittedName>
</protein>
<sequence>MTTGTIQSYLDEPSRKDLREAPSSVNCLEHYHRTTTGTVVMHSHPMDPIEVDLEHDRQILEPEQLDISCHCLFNDKSPFQNHLKTYIDQKKLPETRKRNNPFKRHDME</sequence>
<reference evidence="2" key="1">
    <citation type="journal article" date="2011" name="Genome Biol.">
        <title>The draft genome of the carcinogenic human liver fluke Clonorchis sinensis.</title>
        <authorList>
            <person name="Wang X."/>
            <person name="Chen W."/>
            <person name="Huang Y."/>
            <person name="Sun J."/>
            <person name="Men J."/>
            <person name="Liu H."/>
            <person name="Luo F."/>
            <person name="Guo L."/>
            <person name="Lv X."/>
            <person name="Deng C."/>
            <person name="Zhou C."/>
            <person name="Fan Y."/>
            <person name="Li X."/>
            <person name="Huang L."/>
            <person name="Hu Y."/>
            <person name="Liang C."/>
            <person name="Hu X."/>
            <person name="Xu J."/>
            <person name="Yu X."/>
        </authorList>
    </citation>
    <scope>NUCLEOTIDE SEQUENCE [LARGE SCALE GENOMIC DNA]</scope>
    <source>
        <strain evidence="2">Henan</strain>
    </source>
</reference>